<evidence type="ECO:0000313" key="4">
    <source>
        <dbReference type="EMBL" id="KAA6406733.1"/>
    </source>
</evidence>
<keyword evidence="2" id="KW-0472">Membrane</keyword>
<gene>
    <name evidence="4" type="ORF">FRX48_09456</name>
</gene>
<feature type="transmembrane region" description="Helical" evidence="2">
    <location>
        <begin position="145"/>
        <end position="166"/>
    </location>
</feature>
<evidence type="ECO:0000313" key="5">
    <source>
        <dbReference type="Proteomes" id="UP000324767"/>
    </source>
</evidence>
<dbReference type="OrthoDB" id="2560628at2759"/>
<keyword evidence="2" id="KW-0812">Transmembrane</keyword>
<dbReference type="PANTHER" id="PTHR42109">
    <property type="entry name" value="UNPLACED GENOMIC SCAFFOLD UM_SCAF_CONTIG_1.265, WHOLE GENOME SHOTGUN SEQUENCE"/>
    <property type="match status" value="1"/>
</dbReference>
<proteinExistence type="predicted"/>
<evidence type="ECO:0000256" key="1">
    <source>
        <dbReference type="SAM" id="MobiDB-lite"/>
    </source>
</evidence>
<dbReference type="PANTHER" id="PTHR42109:SF2">
    <property type="entry name" value="INTEGRAL MEMBRANE PROTEIN"/>
    <property type="match status" value="1"/>
</dbReference>
<keyword evidence="2" id="KW-1133">Transmembrane helix</keyword>
<feature type="transmembrane region" description="Helical" evidence="2">
    <location>
        <begin position="6"/>
        <end position="27"/>
    </location>
</feature>
<feature type="transmembrane region" description="Helical" evidence="2">
    <location>
        <begin position="178"/>
        <end position="203"/>
    </location>
</feature>
<sequence length="306" mass="33096">MPLNGHGDLAIVELIFYTPALALALWVAARHGFSKQAGWISLAILPFIRIIGSAMLLASEYHPSNGLIEGATALENVGLSPLLLAMLALLKRVNESMPNRLLPPRIFNLMGTPLVVAPILGIISATDIYSSDPSDRATGKALRHAAVILYVICYIAQVAITFLALPKARELTQGEARLLVAIAISTPFLASRLLYSVIGAFASTSSIFNPVTGSAILLGLMAILMEFIVVVLYLAAGFVAPVIRGNQVRSQGAEHATPLYNSQGRDGHQDPQQQQQQRQRQRSRNETAYTIARHIPVVRLFVGRFG</sequence>
<dbReference type="InterPro" id="IPR056119">
    <property type="entry name" value="DUF7702"/>
</dbReference>
<feature type="region of interest" description="Disordered" evidence="1">
    <location>
        <begin position="257"/>
        <end position="286"/>
    </location>
</feature>
<name>A0A5M8PCD6_9LECA</name>
<feature type="transmembrane region" description="Helical" evidence="2">
    <location>
        <begin position="39"/>
        <end position="57"/>
    </location>
</feature>
<comment type="caution">
    <text evidence="4">The sequence shown here is derived from an EMBL/GenBank/DDBJ whole genome shotgun (WGS) entry which is preliminary data.</text>
</comment>
<feature type="transmembrane region" description="Helical" evidence="2">
    <location>
        <begin position="215"/>
        <end position="240"/>
    </location>
</feature>
<dbReference type="Proteomes" id="UP000324767">
    <property type="component" value="Unassembled WGS sequence"/>
</dbReference>
<dbReference type="EMBL" id="VXIT01000023">
    <property type="protein sequence ID" value="KAA6406733.1"/>
    <property type="molecule type" value="Genomic_DNA"/>
</dbReference>
<evidence type="ECO:0000259" key="3">
    <source>
        <dbReference type="Pfam" id="PF24800"/>
    </source>
</evidence>
<feature type="transmembrane region" description="Helical" evidence="2">
    <location>
        <begin position="106"/>
        <end position="125"/>
    </location>
</feature>
<evidence type="ECO:0000256" key="2">
    <source>
        <dbReference type="SAM" id="Phobius"/>
    </source>
</evidence>
<organism evidence="4 5">
    <name type="scientific">Lasallia pustulata</name>
    <dbReference type="NCBI Taxonomy" id="136370"/>
    <lineage>
        <taxon>Eukaryota</taxon>
        <taxon>Fungi</taxon>
        <taxon>Dikarya</taxon>
        <taxon>Ascomycota</taxon>
        <taxon>Pezizomycotina</taxon>
        <taxon>Lecanoromycetes</taxon>
        <taxon>OSLEUM clade</taxon>
        <taxon>Umbilicariomycetidae</taxon>
        <taxon>Umbilicariales</taxon>
        <taxon>Umbilicariaceae</taxon>
        <taxon>Lasallia</taxon>
    </lineage>
</organism>
<feature type="domain" description="DUF7702" evidence="3">
    <location>
        <begin position="4"/>
        <end position="240"/>
    </location>
</feature>
<dbReference type="AlphaFoldDB" id="A0A5M8PCD6"/>
<protein>
    <recommendedName>
        <fullName evidence="3">DUF7702 domain-containing protein</fullName>
    </recommendedName>
</protein>
<accession>A0A5M8PCD6</accession>
<feature type="transmembrane region" description="Helical" evidence="2">
    <location>
        <begin position="77"/>
        <end position="94"/>
    </location>
</feature>
<dbReference type="Pfam" id="PF24800">
    <property type="entry name" value="DUF7702"/>
    <property type="match status" value="1"/>
</dbReference>
<reference evidence="4 5" key="1">
    <citation type="submission" date="2019-09" db="EMBL/GenBank/DDBJ databases">
        <title>The hologenome of the rock-dwelling lichen Lasallia pustulata.</title>
        <authorList>
            <person name="Greshake Tzovaras B."/>
            <person name="Segers F."/>
            <person name="Bicker A."/>
            <person name="Dal Grande F."/>
            <person name="Otte J."/>
            <person name="Hankeln T."/>
            <person name="Schmitt I."/>
            <person name="Ebersberger I."/>
        </authorList>
    </citation>
    <scope>NUCLEOTIDE SEQUENCE [LARGE SCALE GENOMIC DNA]</scope>
    <source>
        <strain evidence="4">A1-1</strain>
    </source>
</reference>